<proteinExistence type="predicted"/>
<evidence type="ECO:0000313" key="2">
    <source>
        <dbReference type="Proteomes" id="UP000187209"/>
    </source>
</evidence>
<accession>A0A1R2AX81</accession>
<name>A0A1R2AX81_9CILI</name>
<protein>
    <recommendedName>
        <fullName evidence="3">B box-type domain-containing protein</fullName>
    </recommendedName>
</protein>
<dbReference type="SUPFAM" id="SSF117281">
    <property type="entry name" value="Kelch motif"/>
    <property type="match status" value="1"/>
</dbReference>
<keyword evidence="2" id="KW-1185">Reference proteome</keyword>
<dbReference type="Gene3D" id="2.120.10.80">
    <property type="entry name" value="Kelch-type beta propeller"/>
    <property type="match status" value="1"/>
</dbReference>
<dbReference type="OrthoDB" id="45365at2759"/>
<gene>
    <name evidence="1" type="ORF">SteCoe_33235</name>
</gene>
<organism evidence="1 2">
    <name type="scientific">Stentor coeruleus</name>
    <dbReference type="NCBI Taxonomy" id="5963"/>
    <lineage>
        <taxon>Eukaryota</taxon>
        <taxon>Sar</taxon>
        <taxon>Alveolata</taxon>
        <taxon>Ciliophora</taxon>
        <taxon>Postciliodesmatophora</taxon>
        <taxon>Heterotrichea</taxon>
        <taxon>Heterotrichida</taxon>
        <taxon>Stentoridae</taxon>
        <taxon>Stentor</taxon>
    </lineage>
</organism>
<dbReference type="InterPro" id="IPR015915">
    <property type="entry name" value="Kelch-typ_b-propeller"/>
</dbReference>
<evidence type="ECO:0008006" key="3">
    <source>
        <dbReference type="Google" id="ProtNLM"/>
    </source>
</evidence>
<comment type="caution">
    <text evidence="1">The sequence shown here is derived from an EMBL/GenBank/DDBJ whole genome shotgun (WGS) entry which is preliminary data.</text>
</comment>
<dbReference type="EMBL" id="MPUH01001237">
    <property type="protein sequence ID" value="OMJ69116.1"/>
    <property type="molecule type" value="Genomic_DNA"/>
</dbReference>
<dbReference type="AlphaFoldDB" id="A0A1R2AX81"/>
<reference evidence="1 2" key="1">
    <citation type="submission" date="2016-11" db="EMBL/GenBank/DDBJ databases">
        <title>The macronuclear genome of Stentor coeruleus: a giant cell with tiny introns.</title>
        <authorList>
            <person name="Slabodnick M."/>
            <person name="Ruby J.G."/>
            <person name="Reiff S.B."/>
            <person name="Swart E.C."/>
            <person name="Gosai S."/>
            <person name="Prabakaran S."/>
            <person name="Witkowska E."/>
            <person name="Larue G.E."/>
            <person name="Fisher S."/>
            <person name="Freeman R.M."/>
            <person name="Gunawardena J."/>
            <person name="Chu W."/>
            <person name="Stover N.A."/>
            <person name="Gregory B.D."/>
            <person name="Nowacki M."/>
            <person name="Derisi J."/>
            <person name="Roy S.W."/>
            <person name="Marshall W.F."/>
            <person name="Sood P."/>
        </authorList>
    </citation>
    <scope>NUCLEOTIDE SEQUENCE [LARGE SCALE GENOMIC DNA]</scope>
    <source>
        <strain evidence="1">WM001</strain>
    </source>
</reference>
<sequence>MICSSCQDPAEYSCDCTSNTSYMCSKHLGNHYRLNNKHEINVIGPKKFLFNSEMKVKLLNKIRSLKTQAKLDISKAISHANDLFIKMSGELKRANNYIKGFIKSCDDAIDYIKNLNDEIEEKEFYCPLESLLIMQEPEILDQIYGPNINLYAINNKTIQCDISNFPHCIFQYTFNSIAFSSQNELACNNGITKTKMHTDFNWVGRLLSVGKALAIYTGGDPASNSAYIINLELKSINSLSSMQQKRKWHAMTWIDGFPAVLGGYDGEEFLNVVEVYKNGNWERYPSLTSIKSSLSAISYYSKVYAIGGLFNFSPIKYLNSIEKYENGKWELLFFKISSNLPCPGLFASGIYIIIFGGLNENNKGVKDCDIFNDKLMKVWKADFELKEPLSFPSLNTLTSEGKAYCYGYELKEPLSFPSLNTLTSEGKAYCYGYDDSNIYRLVNLQFNF</sequence>
<evidence type="ECO:0000313" key="1">
    <source>
        <dbReference type="EMBL" id="OMJ69116.1"/>
    </source>
</evidence>
<dbReference type="Proteomes" id="UP000187209">
    <property type="component" value="Unassembled WGS sequence"/>
</dbReference>